<dbReference type="EMBL" id="QRGP01000001">
    <property type="protein sequence ID" value="RDV06603.1"/>
    <property type="molecule type" value="Genomic_DNA"/>
</dbReference>
<dbReference type="FunFam" id="3.40.50.720:FF:000084">
    <property type="entry name" value="Short-chain dehydrogenase reductase"/>
    <property type="match status" value="1"/>
</dbReference>
<keyword evidence="5" id="KW-1185">Reference proteome</keyword>
<dbReference type="Gene3D" id="3.40.50.720">
    <property type="entry name" value="NAD(P)-binding Rossmann-like Domain"/>
    <property type="match status" value="1"/>
</dbReference>
<dbReference type="PRINTS" id="PR00081">
    <property type="entry name" value="GDHRDH"/>
</dbReference>
<dbReference type="InterPro" id="IPR002347">
    <property type="entry name" value="SDR_fam"/>
</dbReference>
<comment type="caution">
    <text evidence="4">The sequence shown here is derived from an EMBL/GenBank/DDBJ whole genome shotgun (WGS) entry which is preliminary data.</text>
</comment>
<proteinExistence type="inferred from homology"/>
<sequence>MSQGKADRLSGACPFPLRGRLSAHALDEAFCAGTEGVVRGCCVSESFSGKTVIVTGGGRGVGRGIALGFASAGANVMLAARTLSYAEETKADIEAAGGVADIFGIDVKDHAQCSALIAATAKRFGGIDIIVHCAADIAHGGVGHVSDEAMEAGFASIAKAAWWLLDAGRPYLAKASDGGRFIAIGSVNGTVSIVPNMTAYGMAKAALDAFVRGAAGDVVADGITVNAVNPGLIASARAMAVLGDEGLATYAATVPVGRAGTPEDVAHACLFLASARSSYITGTSIKMDGGSSVAVANGRNDLLQNKLKQQREIQI</sequence>
<dbReference type="InterPro" id="IPR020904">
    <property type="entry name" value="Sc_DH/Rdtase_CS"/>
</dbReference>
<name>A0A371BGQ9_9SPHN</name>
<dbReference type="InterPro" id="IPR036291">
    <property type="entry name" value="NAD(P)-bd_dom_sf"/>
</dbReference>
<dbReference type="CDD" id="cd05233">
    <property type="entry name" value="SDR_c"/>
    <property type="match status" value="1"/>
</dbReference>
<dbReference type="PANTHER" id="PTHR43639">
    <property type="entry name" value="OXIDOREDUCTASE, SHORT-CHAIN DEHYDROGENASE/REDUCTASE FAMILY (AFU_ORTHOLOGUE AFUA_5G02870)"/>
    <property type="match status" value="1"/>
</dbReference>
<dbReference type="PROSITE" id="PS00061">
    <property type="entry name" value="ADH_SHORT"/>
    <property type="match status" value="1"/>
</dbReference>
<organism evidence="4 5">
    <name type="scientific">Sphingorhabdus pulchriflava</name>
    <dbReference type="NCBI Taxonomy" id="2292257"/>
    <lineage>
        <taxon>Bacteria</taxon>
        <taxon>Pseudomonadati</taxon>
        <taxon>Pseudomonadota</taxon>
        <taxon>Alphaproteobacteria</taxon>
        <taxon>Sphingomonadales</taxon>
        <taxon>Sphingomonadaceae</taxon>
        <taxon>Sphingorhabdus</taxon>
    </lineage>
</organism>
<dbReference type="OrthoDB" id="7500984at2"/>
<dbReference type="Proteomes" id="UP000263833">
    <property type="component" value="Unassembled WGS sequence"/>
</dbReference>
<dbReference type="SMART" id="SM00822">
    <property type="entry name" value="PKS_KR"/>
    <property type="match status" value="1"/>
</dbReference>
<gene>
    <name evidence="4" type="ORF">DXH95_04065</name>
</gene>
<dbReference type="SUPFAM" id="SSF51735">
    <property type="entry name" value="NAD(P)-binding Rossmann-fold domains"/>
    <property type="match status" value="1"/>
</dbReference>
<evidence type="ECO:0000259" key="3">
    <source>
        <dbReference type="SMART" id="SM00822"/>
    </source>
</evidence>
<keyword evidence="2" id="KW-0560">Oxidoreductase</keyword>
<comment type="similarity">
    <text evidence="1">Belongs to the short-chain dehydrogenases/reductases (SDR) family.</text>
</comment>
<evidence type="ECO:0000256" key="2">
    <source>
        <dbReference type="ARBA" id="ARBA00023002"/>
    </source>
</evidence>
<dbReference type="InterPro" id="IPR057326">
    <property type="entry name" value="KR_dom"/>
</dbReference>
<dbReference type="Pfam" id="PF13561">
    <property type="entry name" value="adh_short_C2"/>
    <property type="match status" value="1"/>
</dbReference>
<reference evidence="5" key="1">
    <citation type="submission" date="2018-08" db="EMBL/GenBank/DDBJ databases">
        <authorList>
            <person name="Kim S.-J."/>
            <person name="Jung G.-Y."/>
        </authorList>
    </citation>
    <scope>NUCLEOTIDE SEQUENCE [LARGE SCALE GENOMIC DNA]</scope>
    <source>
        <strain evidence="5">GY_G</strain>
    </source>
</reference>
<protein>
    <submittedName>
        <fullName evidence="4">SDR family NAD(P)-dependent oxidoreductase</fullName>
    </submittedName>
</protein>
<dbReference type="PANTHER" id="PTHR43639:SF1">
    <property type="entry name" value="SHORT-CHAIN DEHYDROGENASE_REDUCTASE FAMILY PROTEIN"/>
    <property type="match status" value="1"/>
</dbReference>
<accession>A0A371BGQ9</accession>
<evidence type="ECO:0000313" key="4">
    <source>
        <dbReference type="EMBL" id="RDV06603.1"/>
    </source>
</evidence>
<dbReference type="AlphaFoldDB" id="A0A371BGQ9"/>
<feature type="domain" description="Ketoreductase" evidence="3">
    <location>
        <begin position="50"/>
        <end position="236"/>
    </location>
</feature>
<evidence type="ECO:0000313" key="5">
    <source>
        <dbReference type="Proteomes" id="UP000263833"/>
    </source>
</evidence>
<evidence type="ECO:0000256" key="1">
    <source>
        <dbReference type="ARBA" id="ARBA00006484"/>
    </source>
</evidence>
<dbReference type="GO" id="GO:0016491">
    <property type="term" value="F:oxidoreductase activity"/>
    <property type="evidence" value="ECO:0007669"/>
    <property type="project" value="UniProtKB-KW"/>
</dbReference>